<name>Q8TQP7_METAC</name>
<dbReference type="HOGENOM" id="CLU_139698_11_4_2"/>
<evidence type="ECO:0000259" key="1">
    <source>
        <dbReference type="PROSITE" id="PS51379"/>
    </source>
</evidence>
<dbReference type="InParanoid" id="Q8TQP7"/>
<dbReference type="PROSITE" id="PS51379">
    <property type="entry name" value="4FE4S_FER_2"/>
    <property type="match status" value="2"/>
</dbReference>
<gene>
    <name evidence="2" type="ordered locus">MA_1493</name>
</gene>
<evidence type="ECO:0000313" key="2">
    <source>
        <dbReference type="EMBL" id="AAM04907.1"/>
    </source>
</evidence>
<dbReference type="EnsemblBacteria" id="AAM04907">
    <property type="protein sequence ID" value="AAM04907"/>
    <property type="gene ID" value="MA_1493"/>
</dbReference>
<dbReference type="InterPro" id="IPR017896">
    <property type="entry name" value="4Fe4S_Fe-S-bd"/>
</dbReference>
<dbReference type="SUPFAM" id="SSF54862">
    <property type="entry name" value="4Fe-4S ferredoxins"/>
    <property type="match status" value="1"/>
</dbReference>
<keyword evidence="3" id="KW-1185">Reference proteome</keyword>
<dbReference type="PhylomeDB" id="Q8TQP7"/>
<reference evidence="2 3" key="1">
    <citation type="journal article" date="2002" name="Genome Res.">
        <title>The genome of Methanosarcina acetivorans reveals extensive metabolic and physiological diversity.</title>
        <authorList>
            <person name="Galagan J.E."/>
            <person name="Nusbaum C."/>
            <person name="Roy A."/>
            <person name="Endrizzi M.G."/>
            <person name="Macdonald P."/>
            <person name="FitzHugh W."/>
            <person name="Calvo S."/>
            <person name="Engels R."/>
            <person name="Smirnov S."/>
            <person name="Atnoor D."/>
            <person name="Brown A."/>
            <person name="Allen N."/>
            <person name="Naylor J."/>
            <person name="Stange-Thomann N."/>
            <person name="DeArellano K."/>
            <person name="Johnson R."/>
            <person name="Linton L."/>
            <person name="McEwan P."/>
            <person name="McKernan K."/>
            <person name="Talamas J."/>
            <person name="Tirrell A."/>
            <person name="Ye W."/>
            <person name="Zimmer A."/>
            <person name="Barber R.D."/>
            <person name="Cann I."/>
            <person name="Graham D.E."/>
            <person name="Grahame D.A."/>
            <person name="Guss A."/>
            <person name="Hedderich R."/>
            <person name="Ingram-Smith C."/>
            <person name="Kuettner C.H."/>
            <person name="Krzycki J.A."/>
            <person name="Leigh J.A."/>
            <person name="Li W."/>
            <person name="Liu J."/>
            <person name="Mukhopadhyay B."/>
            <person name="Reeve J.N."/>
            <person name="Smith K."/>
            <person name="Springer T.A."/>
            <person name="Umayam L.A."/>
            <person name="White O."/>
            <person name="White R.H."/>
            <person name="de Macario E.C."/>
            <person name="Ferry J.G."/>
            <person name="Jarrell K.F."/>
            <person name="Jing H."/>
            <person name="Macario A.J.L."/>
            <person name="Paulsen I."/>
            <person name="Pritchett M."/>
            <person name="Sowers K.R."/>
            <person name="Swanson R.V."/>
            <person name="Zinder S.H."/>
            <person name="Lander E."/>
            <person name="Metcalf W.W."/>
            <person name="Birren B."/>
        </authorList>
    </citation>
    <scope>NUCLEOTIDE SEQUENCE [LARGE SCALE GENOMIC DNA]</scope>
    <source>
        <strain evidence="3">ATCC 35395 / DSM 2834 / JCM 12185 / C2A</strain>
    </source>
</reference>
<dbReference type="EMBL" id="AE010299">
    <property type="protein sequence ID" value="AAM04907.1"/>
    <property type="molecule type" value="Genomic_DNA"/>
</dbReference>
<accession>Q8TQP7</accession>
<dbReference type="PROSITE" id="PS00198">
    <property type="entry name" value="4FE4S_FER_1"/>
    <property type="match status" value="1"/>
</dbReference>
<organism evidence="2 3">
    <name type="scientific">Methanosarcina acetivorans (strain ATCC 35395 / DSM 2834 / JCM 12185 / C2A)</name>
    <dbReference type="NCBI Taxonomy" id="188937"/>
    <lineage>
        <taxon>Archaea</taxon>
        <taxon>Methanobacteriati</taxon>
        <taxon>Methanobacteriota</taxon>
        <taxon>Stenosarchaea group</taxon>
        <taxon>Methanomicrobia</taxon>
        <taxon>Methanosarcinales</taxon>
        <taxon>Methanosarcinaceae</taxon>
        <taxon>Methanosarcina</taxon>
    </lineage>
</organism>
<sequence length="56" mass="5996">MDRMKINDNCVGCGQCASFCKKGAIEVRGRARATDACVECGLCVPYCPVKAIEVLV</sequence>
<dbReference type="GO" id="GO:0016491">
    <property type="term" value="F:oxidoreductase activity"/>
    <property type="evidence" value="ECO:0007669"/>
    <property type="project" value="UniProtKB-ARBA"/>
</dbReference>
<feature type="domain" description="4Fe-4S ferredoxin-type" evidence="1">
    <location>
        <begin position="34"/>
        <end position="56"/>
    </location>
</feature>
<evidence type="ECO:0000313" key="3">
    <source>
        <dbReference type="Proteomes" id="UP000002487"/>
    </source>
</evidence>
<dbReference type="Proteomes" id="UP000002487">
    <property type="component" value="Chromosome"/>
</dbReference>
<feature type="domain" description="4Fe-4S ferredoxin-type" evidence="1">
    <location>
        <begin position="2"/>
        <end position="30"/>
    </location>
</feature>
<dbReference type="KEGG" id="mac:MA_1493"/>
<proteinExistence type="predicted"/>
<dbReference type="AlphaFoldDB" id="Q8TQP7"/>
<dbReference type="Gene3D" id="3.30.70.20">
    <property type="match status" value="1"/>
</dbReference>
<dbReference type="STRING" id="188937.MA_1493"/>
<dbReference type="InterPro" id="IPR017900">
    <property type="entry name" value="4Fe4S_Fe_S_CS"/>
</dbReference>
<protein>
    <submittedName>
        <fullName evidence="2">Ferredoxin</fullName>
    </submittedName>
</protein>
<dbReference type="Pfam" id="PF14697">
    <property type="entry name" value="Fer4_21"/>
    <property type="match status" value="1"/>
</dbReference>